<evidence type="ECO:0000313" key="3">
    <source>
        <dbReference type="EMBL" id="KAK4443857.1"/>
    </source>
</evidence>
<evidence type="ECO:0000256" key="1">
    <source>
        <dbReference type="SAM" id="MobiDB-lite"/>
    </source>
</evidence>
<evidence type="ECO:0000259" key="2">
    <source>
        <dbReference type="Pfam" id="PF06985"/>
    </source>
</evidence>
<sequence>MAAHTLQINTLRGLQQPLKLVAFEVVAHKATNDGFSALACESSKSNTRQSVSSSASTKRQRHAPLNTESQTIEASTLCDECSKICWDSIERIVKEQLRVTWKGRAVADVGRRFRKLDPNPNKTCMLCRQLHAPWIEKFFERRRWIEGKVIEDVGDRIHVFPNLRHVHHVSDFQTGRNVLRAHEAPYHIAVVPIAPSWREELKEHIATRGLVVVLPEGRQESKVFQPQPIPRMFDEKRVLSWLRTCKGHRSRCNPKPPDVRGMRVIDCKSEHLTIKDYEPGDNYVALSYVWGQPGSTGPAKHEAVATRSTIKRTVLKLPEDIPLTIRDAIEVTKALRYRYLWVDKYCIDQNNPAEQREQFGRMGDIYAGSQVAIFALGEDSNAGLPGVSSTPRLRQEVGRSGQFRFISTMPDPHRAIRGSKWSTRGWTYQEGLFSTRRLFFTDHQLYFECNAMNEEESFKSQLDILHIRNGQRFRAYHRAGQFVCGNSTPYSHLDVRHNKANHRKIDMLRRCQYQIAQYTRRELTNKDDVLNAFAAMARFYAKTTAMIASLAGIPIPFPIANLRSGNRQEGLDHLTYALAWSHEVDNFDHQFPRQIVQQMSPSRQGRPGLEQLPWTPDANPKAQRRHGFPSWSWAGWFGEVRSRDDLPYCWTSLLSSSVRIGFPNGQLKDYYELMHQGTLQYKQYRIRELLTAGSLHFEAFVLSPYKLRLTASRRSRDIAVCISMGPSSWDELYVRLEKNEYQCVVLGTYGKPRQDVYRAIQAADKKGKKNKKRRIDLFERSEPDVIVCLVVRTDHVTGVSFRRGLLKVRYYDQVGGENALRDWNTGPRRSFMLR</sequence>
<feature type="domain" description="Heterokaryon incompatibility" evidence="2">
    <location>
        <begin position="283"/>
        <end position="430"/>
    </location>
</feature>
<feature type="region of interest" description="Disordered" evidence="1">
    <location>
        <begin position="599"/>
        <end position="622"/>
    </location>
</feature>
<dbReference type="EMBL" id="MU865985">
    <property type="protein sequence ID" value="KAK4443857.1"/>
    <property type="molecule type" value="Genomic_DNA"/>
</dbReference>
<feature type="region of interest" description="Disordered" evidence="1">
    <location>
        <begin position="49"/>
        <end position="68"/>
    </location>
</feature>
<dbReference type="PANTHER" id="PTHR33112:SF1">
    <property type="entry name" value="HETEROKARYON INCOMPATIBILITY DOMAIN-CONTAINING PROTEIN"/>
    <property type="match status" value="1"/>
</dbReference>
<reference evidence="3" key="1">
    <citation type="journal article" date="2023" name="Mol. Phylogenet. Evol.">
        <title>Genome-scale phylogeny and comparative genomics of the fungal order Sordariales.</title>
        <authorList>
            <person name="Hensen N."/>
            <person name="Bonometti L."/>
            <person name="Westerberg I."/>
            <person name="Brannstrom I.O."/>
            <person name="Guillou S."/>
            <person name="Cros-Aarteil S."/>
            <person name="Calhoun S."/>
            <person name="Haridas S."/>
            <person name="Kuo A."/>
            <person name="Mondo S."/>
            <person name="Pangilinan J."/>
            <person name="Riley R."/>
            <person name="LaButti K."/>
            <person name="Andreopoulos B."/>
            <person name="Lipzen A."/>
            <person name="Chen C."/>
            <person name="Yan M."/>
            <person name="Daum C."/>
            <person name="Ng V."/>
            <person name="Clum A."/>
            <person name="Steindorff A."/>
            <person name="Ohm R.A."/>
            <person name="Martin F."/>
            <person name="Silar P."/>
            <person name="Natvig D.O."/>
            <person name="Lalanne C."/>
            <person name="Gautier V."/>
            <person name="Ament-Velasquez S.L."/>
            <person name="Kruys A."/>
            <person name="Hutchinson M.I."/>
            <person name="Powell A.J."/>
            <person name="Barry K."/>
            <person name="Miller A.N."/>
            <person name="Grigoriev I.V."/>
            <person name="Debuchy R."/>
            <person name="Gladieux P."/>
            <person name="Hiltunen Thoren M."/>
            <person name="Johannesson H."/>
        </authorList>
    </citation>
    <scope>NUCLEOTIDE SEQUENCE</scope>
    <source>
        <strain evidence="3">PSN243</strain>
    </source>
</reference>
<keyword evidence="4" id="KW-1185">Reference proteome</keyword>
<protein>
    <submittedName>
        <fullName evidence="3">HET-domain-containing protein</fullName>
    </submittedName>
</protein>
<proteinExistence type="predicted"/>
<name>A0AAV9G900_9PEZI</name>
<comment type="caution">
    <text evidence="3">The sequence shown here is derived from an EMBL/GenBank/DDBJ whole genome shotgun (WGS) entry which is preliminary data.</text>
</comment>
<evidence type="ECO:0000313" key="4">
    <source>
        <dbReference type="Proteomes" id="UP001321760"/>
    </source>
</evidence>
<organism evidence="3 4">
    <name type="scientific">Podospora aff. communis PSN243</name>
    <dbReference type="NCBI Taxonomy" id="3040156"/>
    <lineage>
        <taxon>Eukaryota</taxon>
        <taxon>Fungi</taxon>
        <taxon>Dikarya</taxon>
        <taxon>Ascomycota</taxon>
        <taxon>Pezizomycotina</taxon>
        <taxon>Sordariomycetes</taxon>
        <taxon>Sordariomycetidae</taxon>
        <taxon>Sordariales</taxon>
        <taxon>Podosporaceae</taxon>
        <taxon>Podospora</taxon>
    </lineage>
</organism>
<dbReference type="Proteomes" id="UP001321760">
    <property type="component" value="Unassembled WGS sequence"/>
</dbReference>
<dbReference type="Pfam" id="PF06985">
    <property type="entry name" value="HET"/>
    <property type="match status" value="1"/>
</dbReference>
<dbReference type="InterPro" id="IPR010730">
    <property type="entry name" value="HET"/>
</dbReference>
<dbReference type="AlphaFoldDB" id="A0AAV9G900"/>
<dbReference type="PANTHER" id="PTHR33112">
    <property type="entry name" value="DOMAIN PROTEIN, PUTATIVE-RELATED"/>
    <property type="match status" value="1"/>
</dbReference>
<accession>A0AAV9G900</accession>
<gene>
    <name evidence="3" type="ORF">QBC34DRAFT_385794</name>
</gene>
<reference evidence="3" key="2">
    <citation type="submission" date="2023-05" db="EMBL/GenBank/DDBJ databases">
        <authorList>
            <consortium name="Lawrence Berkeley National Laboratory"/>
            <person name="Steindorff A."/>
            <person name="Hensen N."/>
            <person name="Bonometti L."/>
            <person name="Westerberg I."/>
            <person name="Brannstrom I.O."/>
            <person name="Guillou S."/>
            <person name="Cros-Aarteil S."/>
            <person name="Calhoun S."/>
            <person name="Haridas S."/>
            <person name="Kuo A."/>
            <person name="Mondo S."/>
            <person name="Pangilinan J."/>
            <person name="Riley R."/>
            <person name="Labutti K."/>
            <person name="Andreopoulos B."/>
            <person name="Lipzen A."/>
            <person name="Chen C."/>
            <person name="Yanf M."/>
            <person name="Daum C."/>
            <person name="Ng V."/>
            <person name="Clum A."/>
            <person name="Ohm R."/>
            <person name="Martin F."/>
            <person name="Silar P."/>
            <person name="Natvig D."/>
            <person name="Lalanne C."/>
            <person name="Gautier V."/>
            <person name="Ament-Velasquez S.L."/>
            <person name="Kruys A."/>
            <person name="Hutchinson M.I."/>
            <person name="Powell A.J."/>
            <person name="Barry K."/>
            <person name="Miller A.N."/>
            <person name="Grigoriev I.V."/>
            <person name="Debuchy R."/>
            <person name="Gladieux P."/>
            <person name="Thoren M.H."/>
            <person name="Johannesson H."/>
        </authorList>
    </citation>
    <scope>NUCLEOTIDE SEQUENCE</scope>
    <source>
        <strain evidence="3">PSN243</strain>
    </source>
</reference>